<feature type="domain" description="HTH tetR-type" evidence="5">
    <location>
        <begin position="36"/>
        <end position="96"/>
    </location>
</feature>
<keyword evidence="7" id="KW-1185">Reference proteome</keyword>
<dbReference type="InterPro" id="IPR009057">
    <property type="entry name" value="Homeodomain-like_sf"/>
</dbReference>
<dbReference type="InterPro" id="IPR050109">
    <property type="entry name" value="HTH-type_TetR-like_transc_reg"/>
</dbReference>
<dbReference type="Gene3D" id="1.10.357.10">
    <property type="entry name" value="Tetracycline Repressor, domain 2"/>
    <property type="match status" value="1"/>
</dbReference>
<name>A0ABQ2ZV23_9ACTN</name>
<comment type="caution">
    <text evidence="6">The sequence shown here is derived from an EMBL/GenBank/DDBJ whole genome shotgun (WGS) entry which is preliminary data.</text>
</comment>
<proteinExistence type="predicted"/>
<evidence type="ECO:0000256" key="1">
    <source>
        <dbReference type="ARBA" id="ARBA00023015"/>
    </source>
</evidence>
<evidence type="ECO:0000256" key="4">
    <source>
        <dbReference type="PROSITE-ProRule" id="PRU00335"/>
    </source>
</evidence>
<evidence type="ECO:0000259" key="5">
    <source>
        <dbReference type="PROSITE" id="PS50977"/>
    </source>
</evidence>
<keyword evidence="1" id="KW-0805">Transcription regulation</keyword>
<evidence type="ECO:0000313" key="7">
    <source>
        <dbReference type="Proteomes" id="UP000653308"/>
    </source>
</evidence>
<reference evidence="7" key="1">
    <citation type="journal article" date="2019" name="Int. J. Syst. Evol. Microbiol.">
        <title>The Global Catalogue of Microorganisms (GCM) 10K type strain sequencing project: providing services to taxonomists for standard genome sequencing and annotation.</title>
        <authorList>
            <consortium name="The Broad Institute Genomics Platform"/>
            <consortium name="The Broad Institute Genome Sequencing Center for Infectious Disease"/>
            <person name="Wu L."/>
            <person name="Ma J."/>
        </authorList>
    </citation>
    <scope>NUCLEOTIDE SEQUENCE [LARGE SCALE GENOMIC DNA]</scope>
    <source>
        <strain evidence="7">JCM 4957</strain>
    </source>
</reference>
<dbReference type="Proteomes" id="UP000653308">
    <property type="component" value="Unassembled WGS sequence"/>
</dbReference>
<dbReference type="InterPro" id="IPR001647">
    <property type="entry name" value="HTH_TetR"/>
</dbReference>
<dbReference type="PANTHER" id="PTHR30055">
    <property type="entry name" value="HTH-TYPE TRANSCRIPTIONAL REGULATOR RUTR"/>
    <property type="match status" value="1"/>
</dbReference>
<dbReference type="Pfam" id="PF02909">
    <property type="entry name" value="TetR_C_1"/>
    <property type="match status" value="1"/>
</dbReference>
<dbReference type="SUPFAM" id="SSF46689">
    <property type="entry name" value="Homeodomain-like"/>
    <property type="match status" value="1"/>
</dbReference>
<gene>
    <name evidence="6" type="ORF">GCM10010384_37370</name>
</gene>
<dbReference type="InterPro" id="IPR036271">
    <property type="entry name" value="Tet_transcr_reg_TetR-rel_C_sf"/>
</dbReference>
<keyword evidence="2 4" id="KW-0238">DNA-binding</keyword>
<accession>A0ABQ2ZV23</accession>
<dbReference type="PROSITE" id="PS50977">
    <property type="entry name" value="HTH_TETR_2"/>
    <property type="match status" value="1"/>
</dbReference>
<dbReference type="InterPro" id="IPR004111">
    <property type="entry name" value="Repressor_TetR_C"/>
</dbReference>
<dbReference type="SUPFAM" id="SSF48498">
    <property type="entry name" value="Tetracyclin repressor-like, C-terminal domain"/>
    <property type="match status" value="1"/>
</dbReference>
<keyword evidence="3" id="KW-0804">Transcription</keyword>
<evidence type="ECO:0000256" key="2">
    <source>
        <dbReference type="ARBA" id="ARBA00023125"/>
    </source>
</evidence>
<dbReference type="EMBL" id="BMWE01000010">
    <property type="protein sequence ID" value="GGY26809.1"/>
    <property type="molecule type" value="Genomic_DNA"/>
</dbReference>
<feature type="DNA-binding region" description="H-T-H motif" evidence="4">
    <location>
        <begin position="59"/>
        <end position="78"/>
    </location>
</feature>
<evidence type="ECO:0000256" key="3">
    <source>
        <dbReference type="ARBA" id="ARBA00023163"/>
    </source>
</evidence>
<dbReference type="Gene3D" id="1.10.10.60">
    <property type="entry name" value="Homeodomain-like"/>
    <property type="match status" value="1"/>
</dbReference>
<organism evidence="6 7">
    <name type="scientific">Streptomyces djakartensis</name>
    <dbReference type="NCBI Taxonomy" id="68193"/>
    <lineage>
        <taxon>Bacteria</taxon>
        <taxon>Bacillati</taxon>
        <taxon>Actinomycetota</taxon>
        <taxon>Actinomycetes</taxon>
        <taxon>Kitasatosporales</taxon>
        <taxon>Streptomycetaceae</taxon>
        <taxon>Streptomyces</taxon>
    </lineage>
</organism>
<dbReference type="PANTHER" id="PTHR30055:SF151">
    <property type="entry name" value="TRANSCRIPTIONAL REGULATORY PROTEIN"/>
    <property type="match status" value="1"/>
</dbReference>
<evidence type="ECO:0000313" key="6">
    <source>
        <dbReference type="EMBL" id="GGY26809.1"/>
    </source>
</evidence>
<dbReference type="PRINTS" id="PR00455">
    <property type="entry name" value="HTHTETR"/>
</dbReference>
<sequence length="242" mass="26790">MYENLASEFGVVDTCAMMGGMPQPSAPRKTPGRPPRISREEILAAARRIVDEAGVDRLTMRRLAMEVGSTPMALYHHVRDKEELLVLLLDDHAARTLRRPELPAHPRERVVVAATAIHAALAACPWSVEVLTADDLLSTSALWFVEQIVDGLVECGLSPDRAVHGYRAIWYYTAGELVVRTAAARRRASDDRVTYREQVFADLDPGELPRLAQLADRWAPLTAEDTYQEGLRALVDGLLAGR</sequence>
<dbReference type="Pfam" id="PF00440">
    <property type="entry name" value="TetR_N"/>
    <property type="match status" value="1"/>
</dbReference>
<protein>
    <submittedName>
        <fullName evidence="6">TetR family transcriptional regulator</fullName>
    </submittedName>
</protein>